<evidence type="ECO:0000313" key="2">
    <source>
        <dbReference type="Proteomes" id="UP000037035"/>
    </source>
</evidence>
<dbReference type="VEuPathDB" id="FungiDB:VP01_15329g1"/>
<protein>
    <submittedName>
        <fullName evidence="1">Uncharacterized protein</fullName>
    </submittedName>
</protein>
<comment type="caution">
    <text evidence="1">The sequence shown here is derived from an EMBL/GenBank/DDBJ whole genome shotgun (WGS) entry which is preliminary data.</text>
</comment>
<dbReference type="EMBL" id="LAVV01005919">
    <property type="protein sequence ID" value="KNZ60592.1"/>
    <property type="molecule type" value="Genomic_DNA"/>
</dbReference>
<dbReference type="Proteomes" id="UP000037035">
    <property type="component" value="Unassembled WGS sequence"/>
</dbReference>
<organism evidence="1 2">
    <name type="scientific">Puccinia sorghi</name>
    <dbReference type="NCBI Taxonomy" id="27349"/>
    <lineage>
        <taxon>Eukaryota</taxon>
        <taxon>Fungi</taxon>
        <taxon>Dikarya</taxon>
        <taxon>Basidiomycota</taxon>
        <taxon>Pucciniomycotina</taxon>
        <taxon>Pucciniomycetes</taxon>
        <taxon>Pucciniales</taxon>
        <taxon>Pucciniaceae</taxon>
        <taxon>Puccinia</taxon>
    </lineage>
</organism>
<proteinExistence type="predicted"/>
<reference evidence="1 2" key="1">
    <citation type="submission" date="2015-08" db="EMBL/GenBank/DDBJ databases">
        <title>Next Generation Sequencing and Analysis of the Genome of Puccinia sorghi L Schw, the Causal Agent of Maize Common Rust.</title>
        <authorList>
            <person name="Rochi L."/>
            <person name="Burguener G."/>
            <person name="Darino M."/>
            <person name="Turjanski A."/>
            <person name="Kreff E."/>
            <person name="Dieguez M.J."/>
            <person name="Sacco F."/>
        </authorList>
    </citation>
    <scope>NUCLEOTIDE SEQUENCE [LARGE SCALE GENOMIC DNA]</scope>
    <source>
        <strain evidence="1 2">RO10H11247</strain>
    </source>
</reference>
<accession>A0A0L6VJ55</accession>
<sequence>RLIKERITTNFFNNLIELKPIPTTCSPHINFTTNGFFNPHLAPPDSGYDFGAGPFVSLITKLASILIINMGLSKFVEFLGCWA</sequence>
<gene>
    <name evidence="1" type="ORF">VP01_15329g1</name>
</gene>
<name>A0A0L6VJ55_9BASI</name>
<evidence type="ECO:0000313" key="1">
    <source>
        <dbReference type="EMBL" id="KNZ60592.1"/>
    </source>
</evidence>
<feature type="non-terminal residue" evidence="1">
    <location>
        <position position="1"/>
    </location>
</feature>
<dbReference type="AlphaFoldDB" id="A0A0L6VJ55"/>
<keyword evidence="2" id="KW-1185">Reference proteome</keyword>